<evidence type="ECO:0000313" key="1">
    <source>
        <dbReference type="Proteomes" id="UP000887579"/>
    </source>
</evidence>
<sequence length="339" mass="39511">MVVHIGIDPWDGKLSYYKDAGKKTEHLEIKQVLFDENDKVTSLFKEIKTKVKDELGYLCICLNPNYGNSIRKLFVKEGLKCGFKNVEIIDWEIAICLNAMSHTNFTPLNGNIIWIFWRSAYIYVWEINEQKAKFCDKSTIYGINNSSLEAGIKNAFTKYKTPDVILYQEHELHKMIFEENLAEIKKHDCQLFTYIHNQLSTGTGSLLKARIKAGYRELAHLDVWNFLDLKIYLKYDNKEIISFDENQQLPIIYSGKISKKPNVNEIEIIPPFREPESIKLPENGVINFTFQIDTNGIYFLNFDKSPNSSHKSDTKLEKAAELKFKMQAKRKWLSFMYGK</sequence>
<dbReference type="Proteomes" id="UP000887579">
    <property type="component" value="Unplaced"/>
</dbReference>
<name>A0AC34GWV2_9BILA</name>
<organism evidence="1 2">
    <name type="scientific">Panagrolaimus sp. ES5</name>
    <dbReference type="NCBI Taxonomy" id="591445"/>
    <lineage>
        <taxon>Eukaryota</taxon>
        <taxon>Metazoa</taxon>
        <taxon>Ecdysozoa</taxon>
        <taxon>Nematoda</taxon>
        <taxon>Chromadorea</taxon>
        <taxon>Rhabditida</taxon>
        <taxon>Tylenchina</taxon>
        <taxon>Panagrolaimomorpha</taxon>
        <taxon>Panagrolaimoidea</taxon>
        <taxon>Panagrolaimidae</taxon>
        <taxon>Panagrolaimus</taxon>
    </lineage>
</organism>
<dbReference type="WBParaSite" id="ES5_v2.g931.t1">
    <property type="protein sequence ID" value="ES5_v2.g931.t1"/>
    <property type="gene ID" value="ES5_v2.g931"/>
</dbReference>
<protein>
    <submittedName>
        <fullName evidence="2">Uncharacterized protein</fullName>
    </submittedName>
</protein>
<proteinExistence type="predicted"/>
<reference evidence="2" key="1">
    <citation type="submission" date="2022-11" db="UniProtKB">
        <authorList>
            <consortium name="WormBaseParasite"/>
        </authorList>
    </citation>
    <scope>IDENTIFICATION</scope>
</reference>
<accession>A0AC34GWV2</accession>
<evidence type="ECO:0000313" key="2">
    <source>
        <dbReference type="WBParaSite" id="ES5_v2.g931.t1"/>
    </source>
</evidence>